<accession>A0A0B0NYP3</accession>
<evidence type="ECO:0000313" key="1">
    <source>
        <dbReference type="EMBL" id="KHG19623.1"/>
    </source>
</evidence>
<evidence type="ECO:0000313" key="2">
    <source>
        <dbReference type="Proteomes" id="UP000032142"/>
    </source>
</evidence>
<dbReference type="EMBL" id="KN413529">
    <property type="protein sequence ID" value="KHG19623.1"/>
    <property type="molecule type" value="Genomic_DNA"/>
</dbReference>
<organism evidence="1 2">
    <name type="scientific">Gossypium arboreum</name>
    <name type="common">Tree cotton</name>
    <name type="synonym">Gossypium nanking</name>
    <dbReference type="NCBI Taxonomy" id="29729"/>
    <lineage>
        <taxon>Eukaryota</taxon>
        <taxon>Viridiplantae</taxon>
        <taxon>Streptophyta</taxon>
        <taxon>Embryophyta</taxon>
        <taxon>Tracheophyta</taxon>
        <taxon>Spermatophyta</taxon>
        <taxon>Magnoliopsida</taxon>
        <taxon>eudicotyledons</taxon>
        <taxon>Gunneridae</taxon>
        <taxon>Pentapetalae</taxon>
        <taxon>rosids</taxon>
        <taxon>malvids</taxon>
        <taxon>Malvales</taxon>
        <taxon>Malvaceae</taxon>
        <taxon>Malvoideae</taxon>
        <taxon>Gossypium</taxon>
    </lineage>
</organism>
<protein>
    <submittedName>
        <fullName evidence="1">Uncharacterized protein</fullName>
    </submittedName>
</protein>
<sequence>MCCGYLTACHWLYMGHLGLFS</sequence>
<dbReference type="Proteomes" id="UP000032142">
    <property type="component" value="Unassembled WGS sequence"/>
</dbReference>
<reference evidence="2" key="1">
    <citation type="submission" date="2014-09" db="EMBL/GenBank/DDBJ databases">
        <authorList>
            <person name="Mudge J."/>
            <person name="Ramaraj T."/>
            <person name="Lindquist I.E."/>
            <person name="Bharti A.K."/>
            <person name="Sundararajan A."/>
            <person name="Cameron C.T."/>
            <person name="Woodward J.E."/>
            <person name="May G.D."/>
            <person name="Brubaker C."/>
            <person name="Broadhvest J."/>
            <person name="Wilkins T.A."/>
        </authorList>
    </citation>
    <scope>NUCLEOTIDE SEQUENCE</scope>
    <source>
        <strain evidence="2">cv. AKA8401</strain>
    </source>
</reference>
<name>A0A0B0NYP3_GOSAR</name>
<proteinExistence type="predicted"/>
<dbReference type="AlphaFoldDB" id="A0A0B0NYP3"/>
<keyword evidence="2" id="KW-1185">Reference proteome</keyword>
<gene>
    <name evidence="1" type="ORF">F383_04808</name>
</gene>